<dbReference type="STRING" id="870242.cpu_22010"/>
<evidence type="ECO:0000256" key="3">
    <source>
        <dbReference type="ARBA" id="ARBA00048462"/>
    </source>
</evidence>
<comment type="caution">
    <text evidence="7">The sequence shown here is derived from an EMBL/GenBank/DDBJ whole genome shotgun (WGS) entry which is preliminary data.</text>
</comment>
<sequence length="312" mass="34077">MSKVAFVFPGQGSQYVGMGRDLYETVPLVQKYFHLANEVLGYNLTKIILDGPEEELNLTANTQPAILTLSYSLSLALEEKGYFPMVYGGHSLGEFTALTAAGVLTFEDAVRLVHIRGKLMQEAVPIGQGVMLAVMGLEKEALMEVVSEVSLAGIMEVVNFNGGGQYVLAGESKIKDKTIELLKEKGAKKIRELSVSAPFHSSLMRPAALKFQTYLEKVNFFPPKAPVVSNVSAEILNDVVKIRELLYKQMAAPVLWEQAVLEMVKTGAAHFIEIGPGKVLTGLIKRIAPVAVFNVNNLESLRILLDKPEEVG</sequence>
<evidence type="ECO:0000256" key="2">
    <source>
        <dbReference type="ARBA" id="ARBA00023315"/>
    </source>
</evidence>
<comment type="catalytic activity">
    <reaction evidence="3 4">
        <text>holo-[ACP] + malonyl-CoA = malonyl-[ACP] + CoA</text>
        <dbReference type="Rhea" id="RHEA:41792"/>
        <dbReference type="Rhea" id="RHEA-COMP:9623"/>
        <dbReference type="Rhea" id="RHEA-COMP:9685"/>
        <dbReference type="ChEBI" id="CHEBI:57287"/>
        <dbReference type="ChEBI" id="CHEBI:57384"/>
        <dbReference type="ChEBI" id="CHEBI:64479"/>
        <dbReference type="ChEBI" id="CHEBI:78449"/>
        <dbReference type="EC" id="2.3.1.39"/>
    </reaction>
</comment>
<keyword evidence="1 4" id="KW-0808">Transferase</keyword>
<dbReference type="GO" id="GO:0004314">
    <property type="term" value="F:[acyl-carrier-protein] S-malonyltransferase activity"/>
    <property type="evidence" value="ECO:0007669"/>
    <property type="project" value="UniProtKB-EC"/>
</dbReference>
<evidence type="ECO:0000256" key="5">
    <source>
        <dbReference type="PIRSR" id="PIRSR000446-1"/>
    </source>
</evidence>
<accession>A0A1L8CXT3</accession>
<dbReference type="InterPro" id="IPR016035">
    <property type="entry name" value="Acyl_Trfase/lysoPLipase"/>
</dbReference>
<protein>
    <recommendedName>
        <fullName evidence="4">Malonyl CoA-acyl carrier protein transacylase</fullName>
        <ecNumber evidence="4">2.3.1.39</ecNumber>
    </recommendedName>
</protein>
<keyword evidence="8" id="KW-1185">Reference proteome</keyword>
<dbReference type="Pfam" id="PF00698">
    <property type="entry name" value="Acyl_transf_1"/>
    <property type="match status" value="1"/>
</dbReference>
<dbReference type="OrthoDB" id="9805460at2"/>
<evidence type="ECO:0000259" key="6">
    <source>
        <dbReference type="SMART" id="SM00827"/>
    </source>
</evidence>
<dbReference type="RefSeq" id="WP_075860081.1">
    <property type="nucleotide sequence ID" value="NZ_BDJK01000055.1"/>
</dbReference>
<feature type="active site" evidence="5">
    <location>
        <position position="91"/>
    </location>
</feature>
<gene>
    <name evidence="7" type="ORF">cpu_22010</name>
</gene>
<dbReference type="SUPFAM" id="SSF55048">
    <property type="entry name" value="Probable ACP-binding domain of malonyl-CoA ACP transacylase"/>
    <property type="match status" value="1"/>
</dbReference>
<dbReference type="InterPro" id="IPR024925">
    <property type="entry name" value="Malonyl_CoA-ACP_transAc"/>
</dbReference>
<dbReference type="Gene3D" id="3.30.70.250">
    <property type="entry name" value="Malonyl-CoA ACP transacylase, ACP-binding"/>
    <property type="match status" value="1"/>
</dbReference>
<dbReference type="InterPro" id="IPR016036">
    <property type="entry name" value="Malonyl_transacylase_ACP-bd"/>
</dbReference>
<comment type="similarity">
    <text evidence="4">Belongs to the fabD family.</text>
</comment>
<dbReference type="Proteomes" id="UP000187485">
    <property type="component" value="Unassembled WGS sequence"/>
</dbReference>
<dbReference type="GO" id="GO:0006633">
    <property type="term" value="P:fatty acid biosynthetic process"/>
    <property type="evidence" value="ECO:0007669"/>
    <property type="project" value="TreeGrafter"/>
</dbReference>
<dbReference type="EC" id="2.3.1.39" evidence="4"/>
<dbReference type="PIRSF" id="PIRSF000446">
    <property type="entry name" value="Mct"/>
    <property type="match status" value="1"/>
</dbReference>
<dbReference type="GO" id="GO:0005829">
    <property type="term" value="C:cytosol"/>
    <property type="evidence" value="ECO:0007669"/>
    <property type="project" value="TreeGrafter"/>
</dbReference>
<dbReference type="SMART" id="SM00827">
    <property type="entry name" value="PKS_AT"/>
    <property type="match status" value="1"/>
</dbReference>
<organism evidence="7 8">
    <name type="scientific">Carboxydothermus pertinax</name>
    <dbReference type="NCBI Taxonomy" id="870242"/>
    <lineage>
        <taxon>Bacteria</taxon>
        <taxon>Bacillati</taxon>
        <taxon>Bacillota</taxon>
        <taxon>Clostridia</taxon>
        <taxon>Thermoanaerobacterales</taxon>
        <taxon>Thermoanaerobacteraceae</taxon>
        <taxon>Carboxydothermus</taxon>
    </lineage>
</organism>
<dbReference type="InterPro" id="IPR014043">
    <property type="entry name" value="Acyl_transferase_dom"/>
</dbReference>
<evidence type="ECO:0000313" key="7">
    <source>
        <dbReference type="EMBL" id="GAV23691.1"/>
    </source>
</evidence>
<dbReference type="SUPFAM" id="SSF52151">
    <property type="entry name" value="FabD/lysophospholipase-like"/>
    <property type="match status" value="1"/>
</dbReference>
<reference evidence="8" key="1">
    <citation type="submission" date="2016-12" db="EMBL/GenBank/DDBJ databases">
        <title>Draft Genome Sequences od Carboxydothermus pertinax and islandicus, Hydrogenogenic Carboxydotrophic Bacteria.</title>
        <authorList>
            <person name="Fukuyama Y."/>
            <person name="Ohmae K."/>
            <person name="Yoneda Y."/>
            <person name="Yoshida T."/>
            <person name="Sako Y."/>
        </authorList>
    </citation>
    <scope>NUCLEOTIDE SEQUENCE [LARGE SCALE GENOMIC DNA]</scope>
    <source>
        <strain evidence="8">Ug1</strain>
    </source>
</reference>
<dbReference type="InterPro" id="IPR050858">
    <property type="entry name" value="Mal-CoA-ACP_Trans/PKS_FabD"/>
</dbReference>
<dbReference type="PANTHER" id="PTHR42681">
    <property type="entry name" value="MALONYL-COA-ACYL CARRIER PROTEIN TRANSACYLASE, MITOCHONDRIAL"/>
    <property type="match status" value="1"/>
</dbReference>
<keyword evidence="2 4" id="KW-0012">Acyltransferase</keyword>
<dbReference type="NCBIfam" id="TIGR00128">
    <property type="entry name" value="fabD"/>
    <property type="match status" value="1"/>
</dbReference>
<evidence type="ECO:0000256" key="4">
    <source>
        <dbReference type="PIRNR" id="PIRNR000446"/>
    </source>
</evidence>
<dbReference type="InterPro" id="IPR004410">
    <property type="entry name" value="Malonyl_CoA-ACP_transAc_FabD"/>
</dbReference>
<dbReference type="Gene3D" id="3.40.366.10">
    <property type="entry name" value="Malonyl-Coenzyme A Acyl Carrier Protein, domain 2"/>
    <property type="match status" value="1"/>
</dbReference>
<evidence type="ECO:0000256" key="1">
    <source>
        <dbReference type="ARBA" id="ARBA00022679"/>
    </source>
</evidence>
<dbReference type="InterPro" id="IPR001227">
    <property type="entry name" value="Ac_transferase_dom_sf"/>
</dbReference>
<dbReference type="PANTHER" id="PTHR42681:SF1">
    <property type="entry name" value="MALONYL-COA-ACYL CARRIER PROTEIN TRANSACYLASE, MITOCHONDRIAL"/>
    <property type="match status" value="1"/>
</dbReference>
<feature type="domain" description="Malonyl-CoA:ACP transacylase (MAT)" evidence="6">
    <location>
        <begin position="7"/>
        <end position="303"/>
    </location>
</feature>
<evidence type="ECO:0000313" key="8">
    <source>
        <dbReference type="Proteomes" id="UP000187485"/>
    </source>
</evidence>
<name>A0A1L8CXT3_9THEO</name>
<proteinExistence type="inferred from homology"/>
<feature type="active site" evidence="5">
    <location>
        <position position="200"/>
    </location>
</feature>
<dbReference type="AlphaFoldDB" id="A0A1L8CXT3"/>
<dbReference type="EMBL" id="BDJK01000055">
    <property type="protein sequence ID" value="GAV23691.1"/>
    <property type="molecule type" value="Genomic_DNA"/>
</dbReference>